<accession>A0A7G9Z6W5</accession>
<evidence type="ECO:0000313" key="1">
    <source>
        <dbReference type="EMBL" id="QNO55999.1"/>
    </source>
</evidence>
<name>A0A7G9Z6W5_9EURY</name>
<evidence type="ECO:0008006" key="2">
    <source>
        <dbReference type="Google" id="ProtNLM"/>
    </source>
</evidence>
<dbReference type="AlphaFoldDB" id="A0A7G9Z6W5"/>
<gene>
    <name evidence="1" type="ORF">KDJLAEDB_00004</name>
</gene>
<reference evidence="1" key="1">
    <citation type="submission" date="2020-06" db="EMBL/GenBank/DDBJ databases">
        <title>Unique genomic features of the anaerobic methanotrophic archaea.</title>
        <authorList>
            <person name="Chadwick G.L."/>
            <person name="Skennerton C.T."/>
            <person name="Laso-Perez R."/>
            <person name="Leu A.O."/>
            <person name="Speth D.R."/>
            <person name="Yu H."/>
            <person name="Morgan-Lang C."/>
            <person name="Hatzenpichler R."/>
            <person name="Goudeau D."/>
            <person name="Malmstrom R."/>
            <person name="Brazelton W.J."/>
            <person name="Woyke T."/>
            <person name="Hallam S.J."/>
            <person name="Tyson G.W."/>
            <person name="Wegener G."/>
            <person name="Boetius A."/>
            <person name="Orphan V."/>
        </authorList>
    </citation>
    <scope>NUCLEOTIDE SEQUENCE</scope>
</reference>
<dbReference type="EMBL" id="MT631639">
    <property type="protein sequence ID" value="QNO55999.1"/>
    <property type="molecule type" value="Genomic_DNA"/>
</dbReference>
<sequence length="70" mass="7888">MKGEGKGKAEDKIERKPTSIKIDPELWEEAKIEAIKQKMLLSELVEQAVRKELAALRGKNRGVGDYYSEG</sequence>
<proteinExistence type="predicted"/>
<protein>
    <recommendedName>
        <fullName evidence="2">CopG-like ribbon-helix-helix domain-containing protein</fullName>
    </recommendedName>
</protein>
<organism evidence="1">
    <name type="scientific">Candidatus Methanophaga sp. ANME-1 ERB7</name>
    <dbReference type="NCBI Taxonomy" id="2759913"/>
    <lineage>
        <taxon>Archaea</taxon>
        <taxon>Methanobacteriati</taxon>
        <taxon>Methanobacteriota</taxon>
        <taxon>Stenosarchaea group</taxon>
        <taxon>Methanomicrobia</taxon>
        <taxon>Candidatus Methanophagales</taxon>
        <taxon>Candidatus Methanophagaceae</taxon>
        <taxon>Candidatus Methanophaga</taxon>
    </lineage>
</organism>